<keyword evidence="2" id="KW-1185">Reference proteome</keyword>
<organism evidence="1 2">
    <name type="scientific">Vibrio anguillarum</name>
    <name type="common">Listonella anguillarum</name>
    <dbReference type="NCBI Taxonomy" id="55601"/>
    <lineage>
        <taxon>Bacteria</taxon>
        <taxon>Pseudomonadati</taxon>
        <taxon>Pseudomonadota</taxon>
        <taxon>Gammaproteobacteria</taxon>
        <taxon>Vibrionales</taxon>
        <taxon>Vibrionaceae</taxon>
        <taxon>Vibrio</taxon>
    </lineage>
</organism>
<evidence type="ECO:0000313" key="2">
    <source>
        <dbReference type="Proteomes" id="UP000726136"/>
    </source>
</evidence>
<dbReference type="Proteomes" id="UP000726136">
    <property type="component" value="Unassembled WGS sequence"/>
</dbReference>
<gene>
    <name evidence="1" type="ORF">EAY46_29585</name>
</gene>
<reference evidence="1 2" key="1">
    <citation type="journal article" date="2021" name="PeerJ">
        <title>Analysis of 44 Vibrio anguillarum genomes reveals high genetic diversity.</title>
        <authorList>
            <person name="Hansen M.J."/>
            <person name="Dalsgaard I."/>
        </authorList>
    </citation>
    <scope>NUCLEOTIDE SEQUENCE [LARGE SCALE GENOMIC DNA]</scope>
    <source>
        <strain evidence="1 2">040915-1/1B</strain>
    </source>
</reference>
<accession>A0ABR9ZF96</accession>
<evidence type="ECO:0000313" key="1">
    <source>
        <dbReference type="EMBL" id="MBF4377130.1"/>
    </source>
</evidence>
<comment type="caution">
    <text evidence="1">The sequence shown here is derived from an EMBL/GenBank/DDBJ whole genome shotgun (WGS) entry which is preliminary data.</text>
</comment>
<feature type="non-terminal residue" evidence="1">
    <location>
        <position position="300"/>
    </location>
</feature>
<feature type="non-terminal residue" evidence="1">
    <location>
        <position position="1"/>
    </location>
</feature>
<dbReference type="EMBL" id="RDPI01001434">
    <property type="protein sequence ID" value="MBF4377130.1"/>
    <property type="molecule type" value="Genomic_DNA"/>
</dbReference>
<protein>
    <submittedName>
        <fullName evidence="1">BREX system P-loop protein BrxC</fullName>
    </submittedName>
</protein>
<sequence length="300" mass="33303">QAIPGIGADLKEVREMLRAQYKIIDDVSNDEMVSAIVDAISNDGELPLTLVVLDEVQQYIGDNVQKAFDVQEVVETCSGASALKSKLLFVATGQSALSGMANLQRLMGRFQVPVQLEDTDVDAVIRKVILQKKPSAENAVKTVVNDNLGEISRHLRGSTIEHKQDDEKWMVPDYPLLPVRRRFWERILPALDKTGTGSQLRNQLRVVHEALKTTADKELGYVVPADFLYDQISTNLLQTGVISKDIYETISRKRGGDADAQLQGRLLSLILLISKLPAEMEYGIYATVDTLSDLLLEDLQ</sequence>
<name>A0ABR9ZF96_VIBAN</name>
<proteinExistence type="predicted"/>